<dbReference type="PANTHER" id="PTHR32099:SF42">
    <property type="entry name" value="CYSTEINE-RICH RECEPTOR-LIKE PROTEIN KINASE 9-RELATED"/>
    <property type="match status" value="1"/>
</dbReference>
<proteinExistence type="predicted"/>
<feature type="domain" description="Gnk2-homologous" evidence="4">
    <location>
        <begin position="29"/>
        <end position="133"/>
    </location>
</feature>
<feature type="signal peptide" evidence="3">
    <location>
        <begin position="1"/>
        <end position="27"/>
    </location>
</feature>
<dbReference type="EMBL" id="JAYKXN010000006">
    <property type="protein sequence ID" value="KAK7280204.1"/>
    <property type="molecule type" value="Genomic_DNA"/>
</dbReference>
<evidence type="ECO:0000256" key="3">
    <source>
        <dbReference type="SAM" id="SignalP"/>
    </source>
</evidence>
<dbReference type="PROSITE" id="PS51473">
    <property type="entry name" value="GNK2"/>
    <property type="match status" value="1"/>
</dbReference>
<gene>
    <name evidence="5" type="ORF">RJT34_25266</name>
</gene>
<dbReference type="PANTHER" id="PTHR32099">
    <property type="entry name" value="CYSTEINE-RICH REPEAT SECRETORY PROTEIN"/>
    <property type="match status" value="1"/>
</dbReference>
<dbReference type="Gene3D" id="3.30.430.20">
    <property type="entry name" value="Gnk2 domain, C-X8-C-X2-C motif"/>
    <property type="match status" value="2"/>
</dbReference>
<accession>A0AAN9FRI6</accession>
<name>A0AAN9FRI6_CLITE</name>
<evidence type="ECO:0000259" key="4">
    <source>
        <dbReference type="PROSITE" id="PS51473"/>
    </source>
</evidence>
<dbReference type="FunFam" id="3.30.430.20:FF:000003">
    <property type="entry name" value="Cysteine-rich RLK (RECEPTOR-like protein kinase) 10"/>
    <property type="match status" value="1"/>
</dbReference>
<dbReference type="Proteomes" id="UP001359559">
    <property type="component" value="Unassembled WGS sequence"/>
</dbReference>
<evidence type="ECO:0000256" key="1">
    <source>
        <dbReference type="ARBA" id="ARBA00022729"/>
    </source>
</evidence>
<keyword evidence="6" id="KW-1185">Reference proteome</keyword>
<feature type="chain" id="PRO_5042832117" description="Gnk2-homologous domain-containing protein" evidence="3">
    <location>
        <begin position="28"/>
        <end position="211"/>
    </location>
</feature>
<evidence type="ECO:0000256" key="2">
    <source>
        <dbReference type="ARBA" id="ARBA00022737"/>
    </source>
</evidence>
<organism evidence="5 6">
    <name type="scientific">Clitoria ternatea</name>
    <name type="common">Butterfly pea</name>
    <dbReference type="NCBI Taxonomy" id="43366"/>
    <lineage>
        <taxon>Eukaryota</taxon>
        <taxon>Viridiplantae</taxon>
        <taxon>Streptophyta</taxon>
        <taxon>Embryophyta</taxon>
        <taxon>Tracheophyta</taxon>
        <taxon>Spermatophyta</taxon>
        <taxon>Magnoliopsida</taxon>
        <taxon>eudicotyledons</taxon>
        <taxon>Gunneridae</taxon>
        <taxon>Pentapetalae</taxon>
        <taxon>rosids</taxon>
        <taxon>fabids</taxon>
        <taxon>Fabales</taxon>
        <taxon>Fabaceae</taxon>
        <taxon>Papilionoideae</taxon>
        <taxon>50 kb inversion clade</taxon>
        <taxon>NPAAA clade</taxon>
        <taxon>indigoferoid/millettioid clade</taxon>
        <taxon>Phaseoleae</taxon>
        <taxon>Clitoria</taxon>
    </lineage>
</organism>
<protein>
    <recommendedName>
        <fullName evidence="4">Gnk2-homologous domain-containing protein</fullName>
    </recommendedName>
</protein>
<dbReference type="AlphaFoldDB" id="A0AAN9FRI6"/>
<dbReference type="InterPro" id="IPR002902">
    <property type="entry name" value="GNK2"/>
</dbReference>
<keyword evidence="1 3" id="KW-0732">Signal</keyword>
<reference evidence="5 6" key="1">
    <citation type="submission" date="2024-01" db="EMBL/GenBank/DDBJ databases">
        <title>The genomes of 5 underutilized Papilionoideae crops provide insights into root nodulation and disease resistance.</title>
        <authorList>
            <person name="Yuan L."/>
        </authorList>
    </citation>
    <scope>NUCLEOTIDE SEQUENCE [LARGE SCALE GENOMIC DNA]</scope>
    <source>
        <strain evidence="5">LY-2023</strain>
        <tissue evidence="5">Leaf</tissue>
    </source>
</reference>
<dbReference type="CDD" id="cd23509">
    <property type="entry name" value="Gnk2-like"/>
    <property type="match status" value="2"/>
</dbReference>
<dbReference type="InterPro" id="IPR038408">
    <property type="entry name" value="GNK2_sf"/>
</dbReference>
<comment type="caution">
    <text evidence="5">The sequence shown here is derived from an EMBL/GenBank/DDBJ whole genome shotgun (WGS) entry which is preliminary data.</text>
</comment>
<evidence type="ECO:0000313" key="5">
    <source>
        <dbReference type="EMBL" id="KAK7280204.1"/>
    </source>
</evidence>
<dbReference type="Pfam" id="PF01657">
    <property type="entry name" value="Stress-antifung"/>
    <property type="match status" value="2"/>
</dbReference>
<keyword evidence="2" id="KW-0677">Repeat</keyword>
<sequence length="211" mass="22842">MITNSKTSLPLQFLLTTLIIAVTETSAITVYKVSCTSNKTFTPNSTFHTNLNTLLSSLSSNATNNLRFSNATAGKEDSDTVYGLYMCRGDVPFSVCIECVDSATHDIASNCPTANEAVIWLYYRMKQGSNDGYAVKQENVSGSVTLYGFAQCTPDLFAGDCHRCVVDAAAEYPKVCCGGNIGASVFFQVALLGMKRIPSMISLQQPRRPLL</sequence>
<evidence type="ECO:0000313" key="6">
    <source>
        <dbReference type="Proteomes" id="UP001359559"/>
    </source>
</evidence>